<evidence type="ECO:0000256" key="13">
    <source>
        <dbReference type="ARBA" id="ARBA00023136"/>
    </source>
</evidence>
<evidence type="ECO:0000256" key="7">
    <source>
        <dbReference type="ARBA" id="ARBA00022723"/>
    </source>
</evidence>
<dbReference type="Proteomes" id="UP000838878">
    <property type="component" value="Chromosome 2"/>
</dbReference>
<comment type="subcellular location">
    <subcellularLocation>
        <location evidence="4">Endoplasmic reticulum membrane</location>
        <topology evidence="4">Peripheral membrane protein</topology>
    </subcellularLocation>
    <subcellularLocation>
        <location evidence="3">Microsome membrane</location>
        <topology evidence="3">Peripheral membrane protein</topology>
    </subcellularLocation>
</comment>
<accession>A0A8J9Y8A7</accession>
<evidence type="ECO:0000256" key="10">
    <source>
        <dbReference type="ARBA" id="ARBA00023002"/>
    </source>
</evidence>
<evidence type="ECO:0008006" key="17">
    <source>
        <dbReference type="Google" id="ProtNLM"/>
    </source>
</evidence>
<keyword evidence="11" id="KW-0408">Iron</keyword>
<evidence type="ECO:0000256" key="12">
    <source>
        <dbReference type="ARBA" id="ARBA00023033"/>
    </source>
</evidence>
<dbReference type="EMBL" id="OV170222">
    <property type="protein sequence ID" value="CAH0721109.1"/>
    <property type="molecule type" value="Genomic_DNA"/>
</dbReference>
<evidence type="ECO:0000313" key="15">
    <source>
        <dbReference type="EMBL" id="CAH0721109.1"/>
    </source>
</evidence>
<comment type="cofactor">
    <cofactor evidence="1">
        <name>heme</name>
        <dbReference type="ChEBI" id="CHEBI:30413"/>
    </cofactor>
</comment>
<dbReference type="AlphaFoldDB" id="A0A8J9Y8A7"/>
<name>A0A8J9Y8A7_9NEOP</name>
<evidence type="ECO:0000256" key="3">
    <source>
        <dbReference type="ARBA" id="ARBA00004174"/>
    </source>
</evidence>
<evidence type="ECO:0000256" key="14">
    <source>
        <dbReference type="SAM" id="SignalP"/>
    </source>
</evidence>
<organism evidence="15 16">
    <name type="scientific">Brenthis ino</name>
    <name type="common">lesser marbled fritillary</name>
    <dbReference type="NCBI Taxonomy" id="405034"/>
    <lineage>
        <taxon>Eukaryota</taxon>
        <taxon>Metazoa</taxon>
        <taxon>Ecdysozoa</taxon>
        <taxon>Arthropoda</taxon>
        <taxon>Hexapoda</taxon>
        <taxon>Insecta</taxon>
        <taxon>Pterygota</taxon>
        <taxon>Neoptera</taxon>
        <taxon>Endopterygota</taxon>
        <taxon>Lepidoptera</taxon>
        <taxon>Glossata</taxon>
        <taxon>Ditrysia</taxon>
        <taxon>Papilionoidea</taxon>
        <taxon>Nymphalidae</taxon>
        <taxon>Heliconiinae</taxon>
        <taxon>Argynnini</taxon>
        <taxon>Brenthis</taxon>
    </lineage>
</organism>
<dbReference type="PANTHER" id="PTHR24291">
    <property type="entry name" value="CYTOCHROME P450 FAMILY 4"/>
    <property type="match status" value="1"/>
</dbReference>
<evidence type="ECO:0000256" key="6">
    <source>
        <dbReference type="ARBA" id="ARBA00022617"/>
    </source>
</evidence>
<dbReference type="InterPro" id="IPR036396">
    <property type="entry name" value="Cyt_P450_sf"/>
</dbReference>
<dbReference type="GO" id="GO:0005506">
    <property type="term" value="F:iron ion binding"/>
    <property type="evidence" value="ECO:0007669"/>
    <property type="project" value="InterPro"/>
</dbReference>
<evidence type="ECO:0000256" key="11">
    <source>
        <dbReference type="ARBA" id="ARBA00023004"/>
    </source>
</evidence>
<keyword evidence="16" id="KW-1185">Reference proteome</keyword>
<feature type="signal peptide" evidence="14">
    <location>
        <begin position="1"/>
        <end position="17"/>
    </location>
</feature>
<evidence type="ECO:0000256" key="8">
    <source>
        <dbReference type="ARBA" id="ARBA00022824"/>
    </source>
</evidence>
<dbReference type="Gene3D" id="1.10.630.10">
    <property type="entry name" value="Cytochrome P450"/>
    <property type="match status" value="1"/>
</dbReference>
<keyword evidence="13" id="KW-0472">Membrane</keyword>
<dbReference type="Pfam" id="PF00067">
    <property type="entry name" value="p450"/>
    <property type="match status" value="1"/>
</dbReference>
<keyword evidence="9" id="KW-0492">Microsome</keyword>
<evidence type="ECO:0000256" key="9">
    <source>
        <dbReference type="ARBA" id="ARBA00022848"/>
    </source>
</evidence>
<dbReference type="GO" id="GO:0005789">
    <property type="term" value="C:endoplasmic reticulum membrane"/>
    <property type="evidence" value="ECO:0007669"/>
    <property type="project" value="UniProtKB-SubCell"/>
</dbReference>
<reference evidence="15" key="1">
    <citation type="submission" date="2021-12" db="EMBL/GenBank/DDBJ databases">
        <authorList>
            <person name="Martin H S."/>
        </authorList>
    </citation>
    <scope>NUCLEOTIDE SEQUENCE</scope>
</reference>
<keyword evidence="6" id="KW-0349">Heme</keyword>
<evidence type="ECO:0000256" key="1">
    <source>
        <dbReference type="ARBA" id="ARBA00001971"/>
    </source>
</evidence>
<evidence type="ECO:0000256" key="2">
    <source>
        <dbReference type="ARBA" id="ARBA00003690"/>
    </source>
</evidence>
<keyword evidence="8" id="KW-0256">Endoplasmic reticulum</keyword>
<dbReference type="InterPro" id="IPR050196">
    <property type="entry name" value="Cytochrome_P450_Monoox"/>
</dbReference>
<gene>
    <name evidence="15" type="ORF">BINO364_LOCUS7250</name>
</gene>
<dbReference type="OrthoDB" id="1372046at2759"/>
<keyword evidence="10" id="KW-0560">Oxidoreductase</keyword>
<keyword evidence="14" id="KW-0732">Signal</keyword>
<dbReference type="InterPro" id="IPR001128">
    <property type="entry name" value="Cyt_P450"/>
</dbReference>
<sequence length="367" mass="42320">MFMIILICVAFGLWAWCRRNGNKDEPPAYPGSLPLIGHAHLFYSDSVQLWNTLKELFNESFKAGGVMSMSIGPRIVYAITDPEDFLTVANTCLEKDSFYEFAKPWLGEGLVTGTVPIWKNHRKLLNPAFSQVALDNFLDVFNKQARRLVKDLEKEVGKGPFDHWVYTRYNALETICLTALGVDFTDKTILNNQYVNAVEKIFNVLVDRFQTLWLHNNFIYSWSSLKKKQDGYLKILHKMSDTVLKKRKADYSNKNNSKKVEKVQGLKFKPFMDLLLELAIEKGAFNDREIREHVDTMIVGGHDTSASVLMYSKSYAYMSMKTTLAHLYRHYRVKGDHTKLQAKLDVLLKPASGHYITIERRKKQLTE</sequence>
<keyword evidence="12" id="KW-0503">Monooxygenase</keyword>
<dbReference type="GO" id="GO:0004497">
    <property type="term" value="F:monooxygenase activity"/>
    <property type="evidence" value="ECO:0007669"/>
    <property type="project" value="UniProtKB-KW"/>
</dbReference>
<dbReference type="GO" id="GO:0016705">
    <property type="term" value="F:oxidoreductase activity, acting on paired donors, with incorporation or reduction of molecular oxygen"/>
    <property type="evidence" value="ECO:0007669"/>
    <property type="project" value="InterPro"/>
</dbReference>
<dbReference type="GO" id="GO:0020037">
    <property type="term" value="F:heme binding"/>
    <property type="evidence" value="ECO:0007669"/>
    <property type="project" value="InterPro"/>
</dbReference>
<comment type="similarity">
    <text evidence="5">Belongs to the cytochrome P450 family.</text>
</comment>
<evidence type="ECO:0000256" key="5">
    <source>
        <dbReference type="ARBA" id="ARBA00010617"/>
    </source>
</evidence>
<dbReference type="SUPFAM" id="SSF48264">
    <property type="entry name" value="Cytochrome P450"/>
    <property type="match status" value="1"/>
</dbReference>
<feature type="non-terminal residue" evidence="15">
    <location>
        <position position="367"/>
    </location>
</feature>
<comment type="function">
    <text evidence="2">May be involved in the metabolism of insect hormones and in the breakdown of synthetic insecticides.</text>
</comment>
<dbReference type="PANTHER" id="PTHR24291:SF189">
    <property type="entry name" value="CYTOCHROME P450 4C3-RELATED"/>
    <property type="match status" value="1"/>
</dbReference>
<protein>
    <recommendedName>
        <fullName evidence="17">Cytochrome P450</fullName>
    </recommendedName>
</protein>
<feature type="chain" id="PRO_5035458046" description="Cytochrome P450" evidence="14">
    <location>
        <begin position="18"/>
        <end position="367"/>
    </location>
</feature>
<evidence type="ECO:0000313" key="16">
    <source>
        <dbReference type="Proteomes" id="UP000838878"/>
    </source>
</evidence>
<proteinExistence type="inferred from homology"/>
<evidence type="ECO:0000256" key="4">
    <source>
        <dbReference type="ARBA" id="ARBA00004406"/>
    </source>
</evidence>
<keyword evidence="7" id="KW-0479">Metal-binding</keyword>